<dbReference type="eggNOG" id="ENOG502SIWY">
    <property type="taxonomic scope" value="Eukaryota"/>
</dbReference>
<gene>
    <name evidence="1" type="ORF">DOTSEDRAFT_70548</name>
</gene>
<organism evidence="1 2">
    <name type="scientific">Dothistroma septosporum (strain NZE10 / CBS 128990)</name>
    <name type="common">Red band needle blight fungus</name>
    <name type="synonym">Mycosphaerella pini</name>
    <dbReference type="NCBI Taxonomy" id="675120"/>
    <lineage>
        <taxon>Eukaryota</taxon>
        <taxon>Fungi</taxon>
        <taxon>Dikarya</taxon>
        <taxon>Ascomycota</taxon>
        <taxon>Pezizomycotina</taxon>
        <taxon>Dothideomycetes</taxon>
        <taxon>Dothideomycetidae</taxon>
        <taxon>Mycosphaerellales</taxon>
        <taxon>Mycosphaerellaceae</taxon>
        <taxon>Dothistroma</taxon>
    </lineage>
</organism>
<reference evidence="1 2" key="2">
    <citation type="journal article" date="2012" name="PLoS Pathog.">
        <title>Diverse lifestyles and strategies of plant pathogenesis encoded in the genomes of eighteen Dothideomycetes fungi.</title>
        <authorList>
            <person name="Ohm R.A."/>
            <person name="Feau N."/>
            <person name="Henrissat B."/>
            <person name="Schoch C.L."/>
            <person name="Horwitz B.A."/>
            <person name="Barry K.W."/>
            <person name="Condon B.J."/>
            <person name="Copeland A.C."/>
            <person name="Dhillon B."/>
            <person name="Glaser F."/>
            <person name="Hesse C.N."/>
            <person name="Kosti I."/>
            <person name="LaButti K."/>
            <person name="Lindquist E.A."/>
            <person name="Lucas S."/>
            <person name="Salamov A.A."/>
            <person name="Bradshaw R.E."/>
            <person name="Ciuffetti L."/>
            <person name="Hamelin R.C."/>
            <person name="Kema G.H.J."/>
            <person name="Lawrence C."/>
            <person name="Scott J.A."/>
            <person name="Spatafora J.W."/>
            <person name="Turgeon B.G."/>
            <person name="de Wit P.J.G.M."/>
            <person name="Zhong S."/>
            <person name="Goodwin S.B."/>
            <person name="Grigoriev I.V."/>
        </authorList>
    </citation>
    <scope>NUCLEOTIDE SEQUENCE [LARGE SCALE GENOMIC DNA]</scope>
    <source>
        <strain evidence="2">NZE10 / CBS 128990</strain>
    </source>
</reference>
<accession>N1PW38</accession>
<dbReference type="OrthoDB" id="194443at2759"/>
<reference evidence="2" key="1">
    <citation type="journal article" date="2012" name="PLoS Genet.">
        <title>The genomes of the fungal plant pathogens Cladosporium fulvum and Dothistroma septosporum reveal adaptation to different hosts and lifestyles but also signatures of common ancestry.</title>
        <authorList>
            <person name="de Wit P.J.G.M."/>
            <person name="van der Burgt A."/>
            <person name="Oekmen B."/>
            <person name="Stergiopoulos I."/>
            <person name="Abd-Elsalam K.A."/>
            <person name="Aerts A.L."/>
            <person name="Bahkali A.H."/>
            <person name="Beenen H.G."/>
            <person name="Chettri P."/>
            <person name="Cox M.P."/>
            <person name="Datema E."/>
            <person name="de Vries R.P."/>
            <person name="Dhillon B."/>
            <person name="Ganley A.R."/>
            <person name="Griffiths S.A."/>
            <person name="Guo Y."/>
            <person name="Hamelin R.C."/>
            <person name="Henrissat B."/>
            <person name="Kabir M.S."/>
            <person name="Jashni M.K."/>
            <person name="Kema G."/>
            <person name="Klaubauf S."/>
            <person name="Lapidus A."/>
            <person name="Levasseur A."/>
            <person name="Lindquist E."/>
            <person name="Mehrabi R."/>
            <person name="Ohm R.A."/>
            <person name="Owen T.J."/>
            <person name="Salamov A."/>
            <person name="Schwelm A."/>
            <person name="Schijlen E."/>
            <person name="Sun H."/>
            <person name="van den Burg H.A."/>
            <person name="van Ham R.C.H.J."/>
            <person name="Zhang S."/>
            <person name="Goodwin S.B."/>
            <person name="Grigoriev I.V."/>
            <person name="Collemare J."/>
            <person name="Bradshaw R.E."/>
        </authorList>
    </citation>
    <scope>NUCLEOTIDE SEQUENCE [LARGE SCALE GENOMIC DNA]</scope>
    <source>
        <strain evidence="2">NZE10 / CBS 128990</strain>
    </source>
</reference>
<protein>
    <submittedName>
        <fullName evidence="1">Uncharacterized protein</fullName>
    </submittedName>
</protein>
<evidence type="ECO:0000313" key="1">
    <source>
        <dbReference type="EMBL" id="EME46570.1"/>
    </source>
</evidence>
<dbReference type="Proteomes" id="UP000016933">
    <property type="component" value="Unassembled WGS sequence"/>
</dbReference>
<name>N1PW38_DOTSN</name>
<evidence type="ECO:0000313" key="2">
    <source>
        <dbReference type="Proteomes" id="UP000016933"/>
    </source>
</evidence>
<dbReference type="AlphaFoldDB" id="N1PW38"/>
<keyword evidence="2" id="KW-1185">Reference proteome</keyword>
<sequence>MARKAQCEPLQNEVVDLMRSYYRHENMTAPAYRMEYTYTYTKGPNQMRRFLVASAAYRALCEAPTQPEAHLSDSMRALMMAQPELAADFAEALIALHKSNLADPRKGPACE</sequence>
<proteinExistence type="predicted"/>
<dbReference type="EMBL" id="KB446537">
    <property type="protein sequence ID" value="EME46570.1"/>
    <property type="molecule type" value="Genomic_DNA"/>
</dbReference>
<dbReference type="HOGENOM" id="CLU_2158293_0_0_1"/>